<organism evidence="2 3">
    <name type="scientific">Leifsonia aquatica</name>
    <name type="common">Corynebacterium aquaticum</name>
    <dbReference type="NCBI Taxonomy" id="144185"/>
    <lineage>
        <taxon>Bacteria</taxon>
        <taxon>Bacillati</taxon>
        <taxon>Actinomycetota</taxon>
        <taxon>Actinomycetes</taxon>
        <taxon>Micrococcales</taxon>
        <taxon>Microbacteriaceae</taxon>
        <taxon>Leifsonia</taxon>
    </lineage>
</organism>
<feature type="transmembrane region" description="Helical" evidence="1">
    <location>
        <begin position="78"/>
        <end position="99"/>
    </location>
</feature>
<proteinExistence type="predicted"/>
<keyword evidence="3" id="KW-1185">Reference proteome</keyword>
<keyword evidence="1" id="KW-0472">Membrane</keyword>
<name>A0A7W4US52_LEIAQ</name>
<evidence type="ECO:0000256" key="1">
    <source>
        <dbReference type="SAM" id="Phobius"/>
    </source>
</evidence>
<dbReference type="EMBL" id="JACHVP010000001">
    <property type="protein sequence ID" value="MBB2965293.1"/>
    <property type="molecule type" value="Genomic_DNA"/>
</dbReference>
<feature type="transmembrane region" description="Helical" evidence="1">
    <location>
        <begin position="53"/>
        <end position="72"/>
    </location>
</feature>
<dbReference type="AlphaFoldDB" id="A0A7W4US52"/>
<keyword evidence="1" id="KW-0812">Transmembrane</keyword>
<protein>
    <recommendedName>
        <fullName evidence="4">DUF423 domain-containing protein</fullName>
    </recommendedName>
</protein>
<gene>
    <name evidence="2" type="ORF">FHX33_000025</name>
</gene>
<comment type="caution">
    <text evidence="2">The sequence shown here is derived from an EMBL/GenBank/DDBJ whole genome shotgun (WGS) entry which is preliminary data.</text>
</comment>
<sequence>MLLQPASAIIAGAVLLTVIGIAYGGTFMLRVVTGKQGANALQKSFFRAGHAHAGVLVILGLVVLVLLDAAGVTGWMHLAAIGVLATAILIPGGFFLSVLGRDPQRPSGVIALVWVGFAVLTISLIVAGIALIVAGAAAVG</sequence>
<dbReference type="Proteomes" id="UP000538196">
    <property type="component" value="Unassembled WGS sequence"/>
</dbReference>
<keyword evidence="1" id="KW-1133">Transmembrane helix</keyword>
<evidence type="ECO:0008006" key="4">
    <source>
        <dbReference type="Google" id="ProtNLM"/>
    </source>
</evidence>
<feature type="transmembrane region" description="Helical" evidence="1">
    <location>
        <begin position="6"/>
        <end position="32"/>
    </location>
</feature>
<accession>A0A7W4US52</accession>
<dbReference type="RefSeq" id="WP_021759094.1">
    <property type="nucleotide sequence ID" value="NZ_JACHVP010000001.1"/>
</dbReference>
<evidence type="ECO:0000313" key="2">
    <source>
        <dbReference type="EMBL" id="MBB2965293.1"/>
    </source>
</evidence>
<feature type="transmembrane region" description="Helical" evidence="1">
    <location>
        <begin position="111"/>
        <end position="139"/>
    </location>
</feature>
<evidence type="ECO:0000313" key="3">
    <source>
        <dbReference type="Proteomes" id="UP000538196"/>
    </source>
</evidence>
<reference evidence="2 3" key="1">
    <citation type="submission" date="2020-08" db="EMBL/GenBank/DDBJ databases">
        <title>Sequencing the genomes of 1000 actinobacteria strains.</title>
        <authorList>
            <person name="Klenk H.-P."/>
        </authorList>
    </citation>
    <scope>NUCLEOTIDE SEQUENCE [LARGE SCALE GENOMIC DNA]</scope>
    <source>
        <strain evidence="2 3">DSM 20146</strain>
    </source>
</reference>